<comment type="subcellular location">
    <subcellularLocation>
        <location evidence="1">Cell membrane</location>
        <topology evidence="1">Multi-pass membrane protein</topology>
    </subcellularLocation>
</comment>
<dbReference type="PANTHER" id="PTHR43394">
    <property type="entry name" value="ATP-DEPENDENT PERMEASE MDL1, MITOCHONDRIAL"/>
    <property type="match status" value="1"/>
</dbReference>
<dbReference type="InterPro" id="IPR027417">
    <property type="entry name" value="P-loop_NTPase"/>
</dbReference>
<evidence type="ECO:0000256" key="7">
    <source>
        <dbReference type="ARBA" id="ARBA00023136"/>
    </source>
</evidence>
<dbReference type="Gene3D" id="1.20.1560.10">
    <property type="entry name" value="ABC transporter type 1, transmembrane domain"/>
    <property type="match status" value="1"/>
</dbReference>
<evidence type="ECO:0000256" key="9">
    <source>
        <dbReference type="SAM" id="Phobius"/>
    </source>
</evidence>
<keyword evidence="3 9" id="KW-0812">Transmembrane</keyword>
<keyword evidence="13" id="KW-1185">Reference proteome</keyword>
<evidence type="ECO:0000256" key="6">
    <source>
        <dbReference type="ARBA" id="ARBA00022989"/>
    </source>
</evidence>
<keyword evidence="6 9" id="KW-1133">Transmembrane helix</keyword>
<dbReference type="InterPro" id="IPR003439">
    <property type="entry name" value="ABC_transporter-like_ATP-bd"/>
</dbReference>
<dbReference type="Pfam" id="PF00664">
    <property type="entry name" value="ABC_membrane"/>
    <property type="match status" value="1"/>
</dbReference>
<dbReference type="InterPro" id="IPR017871">
    <property type="entry name" value="ABC_transporter-like_CS"/>
</dbReference>
<dbReference type="GO" id="GO:0005524">
    <property type="term" value="F:ATP binding"/>
    <property type="evidence" value="ECO:0007669"/>
    <property type="project" value="UniProtKB-KW"/>
</dbReference>
<feature type="domain" description="ABC transmembrane type-1" evidence="11">
    <location>
        <begin position="46"/>
        <end position="319"/>
    </location>
</feature>
<dbReference type="GO" id="GO:0016887">
    <property type="term" value="F:ATP hydrolysis activity"/>
    <property type="evidence" value="ECO:0007669"/>
    <property type="project" value="InterPro"/>
</dbReference>
<gene>
    <name evidence="12" type="primary">abcT3</name>
    <name evidence="12" type="ordered locus">RMA_0294</name>
</gene>
<name>A8F0W9_RICM5</name>
<dbReference type="KEGG" id="rms:RMA_0294"/>
<evidence type="ECO:0000256" key="4">
    <source>
        <dbReference type="ARBA" id="ARBA00022741"/>
    </source>
</evidence>
<reference evidence="12 13" key="1">
    <citation type="journal article" date="2007" name="Genome Res.">
        <title>Lateral gene transfer between obligate intracellular bacteria: evidence from the Rickettsia massiliae genome.</title>
        <authorList>
            <person name="Blanc G."/>
            <person name="Ogata H."/>
            <person name="Robert C."/>
            <person name="Audic S."/>
            <person name="Claverie J.-M."/>
            <person name="Raoult D."/>
        </authorList>
    </citation>
    <scope>NUCLEOTIDE SEQUENCE [LARGE SCALE GENOMIC DNA]</scope>
    <source>
        <strain evidence="13">Mtu5</strain>
    </source>
</reference>
<organism evidence="12 13">
    <name type="scientific">Rickettsia massiliae (strain Mtu5)</name>
    <dbReference type="NCBI Taxonomy" id="416276"/>
    <lineage>
        <taxon>Bacteria</taxon>
        <taxon>Pseudomonadati</taxon>
        <taxon>Pseudomonadota</taxon>
        <taxon>Alphaproteobacteria</taxon>
        <taxon>Rickettsiales</taxon>
        <taxon>Rickettsiaceae</taxon>
        <taxon>Rickettsieae</taxon>
        <taxon>Rickettsia</taxon>
        <taxon>spotted fever group</taxon>
    </lineage>
</organism>
<dbReference type="SUPFAM" id="SSF52540">
    <property type="entry name" value="P-loop containing nucleoside triphosphate hydrolases"/>
    <property type="match status" value="1"/>
</dbReference>
<accession>A8F0W9</accession>
<proteinExistence type="inferred from homology"/>
<dbReference type="PANTHER" id="PTHR43394:SF1">
    <property type="entry name" value="ATP-BINDING CASSETTE SUB-FAMILY B MEMBER 10, MITOCHONDRIAL"/>
    <property type="match status" value="1"/>
</dbReference>
<sequence>MLQNNTNQYIILKSRYIIVIKYPTLSKSTFSLGIYFLKFDKVKMTLLTVICILLGIIPAIDSILLQKIIDLIESFSDENANNLLSSMIYWAVFYALWWESINIAYRSYDYLYIKTMPVIKGKILNELYNYTQYHSHKFFQDNLAGHISNRITETARSFEMIISIFGEKILRKLAIIVFALIALYSVHYVFATIFILWITFFLGLSVLFSDKINKYSLNYAKSQSFVAGSIVDAISNINAVRMFTAHKFERQYLETRVENAVADEQTMQFFMFKLRYALGTSCSIMIFIMIYYLSKIRSELSISIGDCVLVLTLCINVADDIWDLTQEIGDMFEQVGAFNQGLSLMAPHIITDIENATPLDIKEGVIEFRNVTFNYHHNNNLFYNKSVLIPSKQKVGLVGFSGSGKTTFISLLTRLHDIEEGMILIDNQNIKNVTQDSLRKAISLIPQEPVLFHRTILDNIRYGKKEATLEEVIEAAKAAHIHDVIDNLPDGYDTMCGERGNNLSGGQRQKIIIARAILKNAPILILDEATSSLDSKTESLIQESIDYLMQNKTVIVIAHRLSTLLNMDRILVFEKGSIIDDGSHAALLKNSKLYQKLWNSQVKGLIV</sequence>
<keyword evidence="4" id="KW-0547">Nucleotide-binding</keyword>
<dbReference type="AlphaFoldDB" id="A8F0W9"/>
<dbReference type="GO" id="GO:0015421">
    <property type="term" value="F:ABC-type oligopeptide transporter activity"/>
    <property type="evidence" value="ECO:0007669"/>
    <property type="project" value="TreeGrafter"/>
</dbReference>
<dbReference type="PROSITE" id="PS00211">
    <property type="entry name" value="ABC_TRANSPORTER_1"/>
    <property type="match status" value="1"/>
</dbReference>
<protein>
    <submittedName>
        <fullName evidence="12">Multidrug resistance ABC transporter ATP-binding protein</fullName>
    </submittedName>
</protein>
<evidence type="ECO:0000259" key="11">
    <source>
        <dbReference type="PROSITE" id="PS50929"/>
    </source>
</evidence>
<dbReference type="PROSITE" id="PS50893">
    <property type="entry name" value="ABC_TRANSPORTER_2"/>
    <property type="match status" value="1"/>
</dbReference>
<feature type="transmembrane region" description="Helical" evidence="9">
    <location>
        <begin position="192"/>
        <end position="209"/>
    </location>
</feature>
<dbReference type="Pfam" id="PF00005">
    <property type="entry name" value="ABC_tran"/>
    <property type="match status" value="1"/>
</dbReference>
<evidence type="ECO:0000259" key="10">
    <source>
        <dbReference type="PROSITE" id="PS50893"/>
    </source>
</evidence>
<evidence type="ECO:0000313" key="12">
    <source>
        <dbReference type="EMBL" id="ABV84555.1"/>
    </source>
</evidence>
<feature type="transmembrane region" description="Helical" evidence="9">
    <location>
        <begin position="169"/>
        <end position="186"/>
    </location>
</feature>
<comment type="function">
    <text evidence="8">Part of an ABC transporter complex. Transmembrane domains (TMD) form a pore in the inner membrane and the ATP-binding domain (NBD) is responsible for energy generation.</text>
</comment>
<feature type="domain" description="ABC transporter" evidence="10">
    <location>
        <begin position="366"/>
        <end position="600"/>
    </location>
</feature>
<comment type="similarity">
    <text evidence="2">Belongs to the ABC transporter superfamily.</text>
</comment>
<evidence type="ECO:0000313" key="13">
    <source>
        <dbReference type="Proteomes" id="UP000001311"/>
    </source>
</evidence>
<dbReference type="SUPFAM" id="SSF90123">
    <property type="entry name" value="ABC transporter transmembrane region"/>
    <property type="match status" value="1"/>
</dbReference>
<feature type="transmembrane region" description="Helical" evidence="9">
    <location>
        <begin position="88"/>
        <end position="105"/>
    </location>
</feature>
<evidence type="ECO:0000256" key="5">
    <source>
        <dbReference type="ARBA" id="ARBA00022840"/>
    </source>
</evidence>
<evidence type="ECO:0000256" key="8">
    <source>
        <dbReference type="ARBA" id="ARBA00024725"/>
    </source>
</evidence>
<dbReference type="InterPro" id="IPR003593">
    <property type="entry name" value="AAA+_ATPase"/>
</dbReference>
<evidence type="ECO:0000256" key="1">
    <source>
        <dbReference type="ARBA" id="ARBA00004651"/>
    </source>
</evidence>
<keyword evidence="5 12" id="KW-0067">ATP-binding</keyword>
<dbReference type="FunFam" id="3.40.50.300:FF:003753">
    <property type="entry name" value="p-loop containing nucleoside triphosphate hydrolase protein"/>
    <property type="match status" value="1"/>
</dbReference>
<dbReference type="SMART" id="SM00382">
    <property type="entry name" value="AAA"/>
    <property type="match status" value="1"/>
</dbReference>
<dbReference type="PROSITE" id="PS50929">
    <property type="entry name" value="ABC_TM1F"/>
    <property type="match status" value="1"/>
</dbReference>
<dbReference type="InterPro" id="IPR039421">
    <property type="entry name" value="Type_1_exporter"/>
</dbReference>
<dbReference type="HOGENOM" id="CLU_000604_84_5_5"/>
<feature type="transmembrane region" description="Helical" evidence="9">
    <location>
        <begin position="274"/>
        <end position="293"/>
    </location>
</feature>
<dbReference type="EMBL" id="CP000683">
    <property type="protein sequence ID" value="ABV84555.1"/>
    <property type="molecule type" value="Genomic_DNA"/>
</dbReference>
<feature type="transmembrane region" description="Helical" evidence="9">
    <location>
        <begin position="46"/>
        <end position="68"/>
    </location>
</feature>
<dbReference type="GO" id="GO:0005886">
    <property type="term" value="C:plasma membrane"/>
    <property type="evidence" value="ECO:0007669"/>
    <property type="project" value="UniProtKB-SubCell"/>
</dbReference>
<keyword evidence="7 9" id="KW-0472">Membrane</keyword>
<dbReference type="Gene3D" id="3.40.50.300">
    <property type="entry name" value="P-loop containing nucleotide triphosphate hydrolases"/>
    <property type="match status" value="1"/>
</dbReference>
<dbReference type="InterPro" id="IPR036640">
    <property type="entry name" value="ABC1_TM_sf"/>
</dbReference>
<evidence type="ECO:0000256" key="2">
    <source>
        <dbReference type="ARBA" id="ARBA00005417"/>
    </source>
</evidence>
<dbReference type="Proteomes" id="UP000001311">
    <property type="component" value="Chromosome"/>
</dbReference>
<evidence type="ECO:0000256" key="3">
    <source>
        <dbReference type="ARBA" id="ARBA00022692"/>
    </source>
</evidence>
<dbReference type="InterPro" id="IPR011527">
    <property type="entry name" value="ABC1_TM_dom"/>
</dbReference>